<evidence type="ECO:0000256" key="6">
    <source>
        <dbReference type="ARBA" id="ARBA00022643"/>
    </source>
</evidence>
<dbReference type="EMBL" id="JAERMS010000002">
    <property type="protein sequence ID" value="MBO1362402.1"/>
    <property type="molecule type" value="Genomic_DNA"/>
</dbReference>
<dbReference type="EC" id="7.2.1.1" evidence="16"/>
<evidence type="ECO:0000256" key="10">
    <source>
        <dbReference type="ARBA" id="ARBA00023027"/>
    </source>
</evidence>
<evidence type="ECO:0000256" key="5">
    <source>
        <dbReference type="ARBA" id="ARBA00022630"/>
    </source>
</evidence>
<organism evidence="18 19">
    <name type="scientific">Prevotella illustrans</name>
    <dbReference type="NCBI Taxonomy" id="2800387"/>
    <lineage>
        <taxon>Bacteria</taxon>
        <taxon>Pseudomonadati</taxon>
        <taxon>Bacteroidota</taxon>
        <taxon>Bacteroidia</taxon>
        <taxon>Bacteroidales</taxon>
        <taxon>Prevotellaceae</taxon>
        <taxon>Prevotella</taxon>
    </lineage>
</organism>
<evidence type="ECO:0000256" key="7">
    <source>
        <dbReference type="ARBA" id="ARBA00022692"/>
    </source>
</evidence>
<feature type="transmembrane region" description="Helical" evidence="16">
    <location>
        <begin position="7"/>
        <end position="31"/>
    </location>
</feature>
<keyword evidence="1 16" id="KW-0813">Transport</keyword>
<keyword evidence="2 16" id="KW-1003">Cell membrane</keyword>
<evidence type="ECO:0000256" key="11">
    <source>
        <dbReference type="ARBA" id="ARBA00023053"/>
    </source>
</evidence>
<evidence type="ECO:0000256" key="15">
    <source>
        <dbReference type="ARBA" id="ARBA00023201"/>
    </source>
</evidence>
<reference evidence="18 19" key="1">
    <citation type="submission" date="2021-01" db="EMBL/GenBank/DDBJ databases">
        <title>Prevotella A2931 sp. nov.</title>
        <authorList>
            <person name="Buhl M."/>
            <person name="Oberhettinger P."/>
        </authorList>
    </citation>
    <scope>NUCLEOTIDE SEQUENCE [LARGE SCALE GENOMIC DNA]</scope>
    <source>
        <strain evidence="18 19">A2931</strain>
    </source>
</reference>
<keyword evidence="7 16" id="KW-0812">Transmembrane</keyword>
<comment type="cofactor">
    <cofactor evidence="16">
        <name>FMN</name>
        <dbReference type="ChEBI" id="CHEBI:58210"/>
    </cofactor>
</comment>
<comment type="function">
    <text evidence="16">NQR complex catalyzes the reduction of ubiquinone-1 to ubiquinol by two successive reactions, coupled with the transport of Na(+) ions from the cytoplasm to the periplasm. NqrA to NqrE are probably involved in the second step, the conversion of ubisemiquinone to ubiquinol.</text>
</comment>
<keyword evidence="6 16" id="KW-0288">FMN</keyword>
<comment type="similarity">
    <text evidence="16">Belongs to the NqrC family.</text>
</comment>
<evidence type="ECO:0000256" key="8">
    <source>
        <dbReference type="ARBA" id="ARBA00022967"/>
    </source>
</evidence>
<protein>
    <recommendedName>
        <fullName evidence="16">Na(+)-translocating NADH-quinone reductase subunit C</fullName>
        <shortName evidence="16">Na(+)-NQR subunit C</shortName>
        <shortName evidence="16">Na(+)-translocating NQR subunit C</shortName>
        <ecNumber evidence="16">7.2.1.1</ecNumber>
    </recommendedName>
    <alternativeName>
        <fullName evidence="16">NQR complex subunit C</fullName>
    </alternativeName>
    <alternativeName>
        <fullName evidence="16">NQR-1 subunit C</fullName>
    </alternativeName>
</protein>
<dbReference type="InterPro" id="IPR010204">
    <property type="entry name" value="NqrC"/>
</dbReference>
<dbReference type="PANTHER" id="PTHR37838">
    <property type="entry name" value="NA(+)-TRANSLOCATING NADH-QUINONE REDUCTASE SUBUNIT C"/>
    <property type="match status" value="1"/>
</dbReference>
<keyword evidence="4 16" id="KW-0597">Phosphoprotein</keyword>
<name>A0ABS3M2I8_9BACT</name>
<evidence type="ECO:0000256" key="3">
    <source>
        <dbReference type="ARBA" id="ARBA00022519"/>
    </source>
</evidence>
<comment type="caution">
    <text evidence="18">The sequence shown here is derived from an EMBL/GenBank/DDBJ whole genome shotgun (WGS) entry which is preliminary data.</text>
</comment>
<keyword evidence="8 16" id="KW-1278">Translocase</keyword>
<comment type="subunit">
    <text evidence="16">Composed of six subunits; NqrA, NqrB, NqrC, NqrD, NqrE and NqrF.</text>
</comment>
<evidence type="ECO:0000256" key="2">
    <source>
        <dbReference type="ARBA" id="ARBA00022475"/>
    </source>
</evidence>
<evidence type="ECO:0000256" key="13">
    <source>
        <dbReference type="ARBA" id="ARBA00023075"/>
    </source>
</evidence>
<evidence type="ECO:0000256" key="4">
    <source>
        <dbReference type="ARBA" id="ARBA00022553"/>
    </source>
</evidence>
<dbReference type="InterPro" id="IPR007329">
    <property type="entry name" value="FMN-bd"/>
</dbReference>
<dbReference type="HAMAP" id="MF_00427">
    <property type="entry name" value="NqrC"/>
    <property type="match status" value="1"/>
</dbReference>
<proteinExistence type="inferred from homology"/>
<keyword evidence="15 16" id="KW-0739">Sodium transport</keyword>
<feature type="modified residue" description="FMN phosphoryl threonine" evidence="16">
    <location>
        <position position="180"/>
    </location>
</feature>
<keyword evidence="12 16" id="KW-0406">Ion transport</keyword>
<dbReference type="RefSeq" id="WP_107582512.1">
    <property type="nucleotide sequence ID" value="NZ_JAERMS010000002.1"/>
</dbReference>
<accession>A0ABS3M2I8</accession>
<evidence type="ECO:0000256" key="12">
    <source>
        <dbReference type="ARBA" id="ARBA00023065"/>
    </source>
</evidence>
<keyword evidence="11 16" id="KW-0915">Sodium</keyword>
<evidence type="ECO:0000313" key="19">
    <source>
        <dbReference type="Proteomes" id="UP000664265"/>
    </source>
</evidence>
<gene>
    <name evidence="16" type="primary">nqrC</name>
    <name evidence="18" type="ORF">JHU38_01160</name>
</gene>
<keyword evidence="13 16" id="KW-0830">Ubiquinone</keyword>
<evidence type="ECO:0000259" key="17">
    <source>
        <dbReference type="SMART" id="SM00900"/>
    </source>
</evidence>
<comment type="subcellular location">
    <subcellularLocation>
        <location evidence="16">Cell membrane</location>
        <topology evidence="16">Single-pass membrane protein</topology>
    </subcellularLocation>
</comment>
<evidence type="ECO:0000313" key="18">
    <source>
        <dbReference type="EMBL" id="MBO1362402.1"/>
    </source>
</evidence>
<evidence type="ECO:0000256" key="9">
    <source>
        <dbReference type="ARBA" id="ARBA00022989"/>
    </source>
</evidence>
<dbReference type="Pfam" id="PF04205">
    <property type="entry name" value="FMN_bind"/>
    <property type="match status" value="1"/>
</dbReference>
<evidence type="ECO:0000256" key="1">
    <source>
        <dbReference type="ARBA" id="ARBA00022448"/>
    </source>
</evidence>
<evidence type="ECO:0000256" key="14">
    <source>
        <dbReference type="ARBA" id="ARBA00023136"/>
    </source>
</evidence>
<keyword evidence="5 16" id="KW-0285">Flavoprotein</keyword>
<dbReference type="Gene3D" id="3.90.1010.20">
    <property type="match status" value="1"/>
</dbReference>
<dbReference type="PANTHER" id="PTHR37838:SF1">
    <property type="entry name" value="NA(+)-TRANSLOCATING NADH-QUINONE REDUCTASE SUBUNIT C"/>
    <property type="match status" value="1"/>
</dbReference>
<comment type="caution">
    <text evidence="16">Lacks conserved residue(s) required for the propagation of feature annotation.</text>
</comment>
<sequence length="208" mass="22952">MKTTSNTYTIIYSVVLVVIVAFLLAFVYTALKPMQDANVALDKKKQILNSLNMRNLPSDQAEQTYNQIIQKQEVGNKVYYKCKVKGKTVFVFPLKGMGLWGGISGFLAVDGYDMKTVYGVYFNHESETAGLGAEIKDNQKWQEKFIGKKIFNDGSSDIALGVKKVVKNPVSEVDAVTGATLTSNGVDAMLKDCLKAYNLPTIRTLANN</sequence>
<evidence type="ECO:0000256" key="16">
    <source>
        <dbReference type="HAMAP-Rule" id="MF_00427"/>
    </source>
</evidence>
<keyword evidence="14 16" id="KW-0472">Membrane</keyword>
<comment type="catalytic activity">
    <reaction evidence="16">
        <text>a ubiquinone + n Na(+)(in) + NADH + H(+) = a ubiquinol + n Na(+)(out) + NAD(+)</text>
        <dbReference type="Rhea" id="RHEA:47748"/>
        <dbReference type="Rhea" id="RHEA-COMP:9565"/>
        <dbReference type="Rhea" id="RHEA-COMP:9566"/>
        <dbReference type="ChEBI" id="CHEBI:15378"/>
        <dbReference type="ChEBI" id="CHEBI:16389"/>
        <dbReference type="ChEBI" id="CHEBI:17976"/>
        <dbReference type="ChEBI" id="CHEBI:29101"/>
        <dbReference type="ChEBI" id="CHEBI:57540"/>
        <dbReference type="ChEBI" id="CHEBI:57945"/>
        <dbReference type="EC" id="7.2.1.1"/>
    </reaction>
</comment>
<keyword evidence="19" id="KW-1185">Reference proteome</keyword>
<keyword evidence="10 16" id="KW-0520">NAD</keyword>
<dbReference type="SMART" id="SM00900">
    <property type="entry name" value="FMN_bind"/>
    <property type="match status" value="1"/>
</dbReference>
<feature type="domain" description="FMN-binding" evidence="17">
    <location>
        <begin position="98"/>
        <end position="197"/>
    </location>
</feature>
<dbReference type="Proteomes" id="UP000664265">
    <property type="component" value="Unassembled WGS sequence"/>
</dbReference>
<keyword evidence="9 16" id="KW-1133">Transmembrane helix</keyword>
<keyword evidence="3" id="KW-0997">Cell inner membrane</keyword>